<organism evidence="1">
    <name type="scientific">Myoviridae sp. ct78050</name>
    <dbReference type="NCBI Taxonomy" id="2826617"/>
    <lineage>
        <taxon>Viruses</taxon>
        <taxon>Duplodnaviria</taxon>
        <taxon>Heunggongvirae</taxon>
        <taxon>Uroviricota</taxon>
        <taxon>Caudoviricetes</taxon>
    </lineage>
</organism>
<dbReference type="InterPro" id="IPR025586">
    <property type="entry name" value="PcfJ"/>
</dbReference>
<name>A0A8S5R242_9CAUD</name>
<reference evidence="1" key="1">
    <citation type="journal article" date="2021" name="Proc. Natl. Acad. Sci. U.S.A.">
        <title>A Catalog of Tens of Thousands of Viruses from Human Metagenomes Reveals Hidden Associations with Chronic Diseases.</title>
        <authorList>
            <person name="Tisza M.J."/>
            <person name="Buck C.B."/>
        </authorList>
    </citation>
    <scope>NUCLEOTIDE SEQUENCE</scope>
    <source>
        <strain evidence="1">Ct78050</strain>
    </source>
</reference>
<protein>
    <submittedName>
        <fullName evidence="1">PcfJ like protein</fullName>
    </submittedName>
</protein>
<accession>A0A8S5R242</accession>
<dbReference type="Pfam" id="PF14284">
    <property type="entry name" value="PcfJ"/>
    <property type="match status" value="1"/>
</dbReference>
<sequence>MEAGKSILERLKTRKLTWPKGIEEFIFSKMDLWLAKEAYSRTYFVETLEIYYGKLLKRIFGFQLFKNPNHSVELKIQEVARYIEGEKKFLVGNLYCGMFGKRVDFDYPLKFWISDSKLNFYPLRMYSVEDWIKLLNIPYCQYQSELNQSGLDFFDYVCAYRKEPKIEYLVKADLSQFISSLRVLDLSQKSLDKIFKVDRKFVPLLPNMDYTHLMLCRNYPWASEEGLLEIRKLKFKHIRKYMCPRVLSYAAQIDDWNINLYEDYLKFAETIGADMKSYKVLTPSNLVEAHDAAYKSMRATEDARFEQGILDNYEKHVELCYSNGKYLIRPVKTNAELKKESEVLNHCVRTYAADVSKGHTEIMFVRLNDNPNVPLYTLELKQKVIKQFRADHNAVPPDDAFSFVREWADRFKLDKELIS</sequence>
<evidence type="ECO:0000313" key="1">
    <source>
        <dbReference type="EMBL" id="DAE25004.1"/>
    </source>
</evidence>
<dbReference type="EMBL" id="BK015791">
    <property type="protein sequence ID" value="DAE25004.1"/>
    <property type="molecule type" value="Genomic_DNA"/>
</dbReference>
<proteinExistence type="predicted"/>